<dbReference type="Proteomes" id="UP001595378">
    <property type="component" value="Unassembled WGS sequence"/>
</dbReference>
<dbReference type="EMBL" id="JBHRSU010000036">
    <property type="protein sequence ID" value="MFC3101957.1"/>
    <property type="molecule type" value="Genomic_DNA"/>
</dbReference>
<evidence type="ECO:0000313" key="1">
    <source>
        <dbReference type="EMBL" id="MFC3101957.1"/>
    </source>
</evidence>
<name>A0ABV7EJY3_9SPHN</name>
<sequence length="124" mass="13351">MVTALAAAVSAPVPAAAEGFVNTRGGWMALTAEAKAAYVQGLNDSLNFFYVDDTLVEALAKRGRTRCLVEQRVTAAALSAIITNAYNEPQFARSSPVAVYVLKIGELCRPYINRERQEFGLGPQ</sequence>
<reference evidence="2" key="1">
    <citation type="journal article" date="2019" name="Int. J. Syst. Evol. Microbiol.">
        <title>The Global Catalogue of Microorganisms (GCM) 10K type strain sequencing project: providing services to taxonomists for standard genome sequencing and annotation.</title>
        <authorList>
            <consortium name="The Broad Institute Genomics Platform"/>
            <consortium name="The Broad Institute Genome Sequencing Center for Infectious Disease"/>
            <person name="Wu L."/>
            <person name="Ma J."/>
        </authorList>
    </citation>
    <scope>NUCLEOTIDE SEQUENCE [LARGE SCALE GENOMIC DNA]</scope>
    <source>
        <strain evidence="2">KCTC 52606</strain>
    </source>
</reference>
<gene>
    <name evidence="1" type="ORF">ACFODK_13790</name>
</gene>
<proteinExistence type="predicted"/>
<evidence type="ECO:0000313" key="2">
    <source>
        <dbReference type="Proteomes" id="UP001595378"/>
    </source>
</evidence>
<evidence type="ECO:0008006" key="3">
    <source>
        <dbReference type="Google" id="ProtNLM"/>
    </source>
</evidence>
<protein>
    <recommendedName>
        <fullName evidence="3">DUF732 domain-containing protein</fullName>
    </recommendedName>
</protein>
<dbReference type="RefSeq" id="WP_336920068.1">
    <property type="nucleotide sequence ID" value="NZ_JBANRN010000014.1"/>
</dbReference>
<organism evidence="1 2">
    <name type="scientific">Alteraurantiacibacter lauratis</name>
    <dbReference type="NCBI Taxonomy" id="2054627"/>
    <lineage>
        <taxon>Bacteria</taxon>
        <taxon>Pseudomonadati</taxon>
        <taxon>Pseudomonadota</taxon>
        <taxon>Alphaproteobacteria</taxon>
        <taxon>Sphingomonadales</taxon>
        <taxon>Erythrobacteraceae</taxon>
        <taxon>Alteraurantiacibacter</taxon>
    </lineage>
</organism>
<comment type="caution">
    <text evidence="1">The sequence shown here is derived from an EMBL/GenBank/DDBJ whole genome shotgun (WGS) entry which is preliminary data.</text>
</comment>
<accession>A0ABV7EJY3</accession>
<keyword evidence="2" id="KW-1185">Reference proteome</keyword>